<dbReference type="RefSeq" id="XP_024694126.1">
    <property type="nucleotide sequence ID" value="XM_024832647.1"/>
</dbReference>
<protein>
    <submittedName>
        <fullName evidence="1">Uncharacterized protein</fullName>
    </submittedName>
</protein>
<proteinExistence type="predicted"/>
<evidence type="ECO:0000313" key="2">
    <source>
        <dbReference type="Proteomes" id="UP000234254"/>
    </source>
</evidence>
<accession>A0A2I1D6M4</accession>
<sequence length="77" mass="8888">MDASFFPYSGSRRPAEYVILFFFLPLFWKRAGPFFHRPDSPETVQVDSSRSGPGCLADGWVVTWRARLSRLEVCFLL</sequence>
<dbReference type="VEuPathDB" id="FungiDB:P168DRAFT_126153"/>
<evidence type="ECO:0000313" key="1">
    <source>
        <dbReference type="EMBL" id="PKY05532.1"/>
    </source>
</evidence>
<dbReference type="EMBL" id="MSFM01000004">
    <property type="protein sequence ID" value="PKY05532.1"/>
    <property type="molecule type" value="Genomic_DNA"/>
</dbReference>
<dbReference type="GeneID" id="36540169"/>
<name>A0A2I1D6M4_ASPC2</name>
<comment type="caution">
    <text evidence="1">The sequence shown here is derived from an EMBL/GenBank/DDBJ whole genome shotgun (WGS) entry which is preliminary data.</text>
</comment>
<reference evidence="1" key="1">
    <citation type="submission" date="2016-12" db="EMBL/GenBank/DDBJ databases">
        <title>The genomes of Aspergillus section Nigri reveals drivers in fungal speciation.</title>
        <authorList>
            <consortium name="DOE Joint Genome Institute"/>
            <person name="Vesth T.C."/>
            <person name="Nybo J."/>
            <person name="Theobald S."/>
            <person name="Brandl J."/>
            <person name="Frisvad J.C."/>
            <person name="Nielsen K.F."/>
            <person name="Lyhne E.K."/>
            <person name="Kogle M.E."/>
            <person name="Kuo A."/>
            <person name="Riley R."/>
            <person name="Clum A."/>
            <person name="Nolan M."/>
            <person name="Lipzen A."/>
            <person name="Salamov A."/>
            <person name="Henrissat B."/>
            <person name="Wiebenga A."/>
            <person name="De vries R.P."/>
            <person name="Grigoriev I.V."/>
            <person name="Mortensen U.H."/>
            <person name="Andersen M.R."/>
            <person name="Baker S.E."/>
        </authorList>
    </citation>
    <scope>NUCLEOTIDE SEQUENCE</scope>
    <source>
        <strain evidence="1">IBT 28561</strain>
    </source>
</reference>
<gene>
    <name evidence="1" type="ORF">P168DRAFT_126153</name>
</gene>
<dbReference type="Proteomes" id="UP000234254">
    <property type="component" value="Unassembled WGS sequence"/>
</dbReference>
<organism evidence="1 2">
    <name type="scientific">Aspergillus campestris (strain IBT 28561)</name>
    <dbReference type="NCBI Taxonomy" id="1392248"/>
    <lineage>
        <taxon>Eukaryota</taxon>
        <taxon>Fungi</taxon>
        <taxon>Dikarya</taxon>
        <taxon>Ascomycota</taxon>
        <taxon>Pezizomycotina</taxon>
        <taxon>Eurotiomycetes</taxon>
        <taxon>Eurotiomycetidae</taxon>
        <taxon>Eurotiales</taxon>
        <taxon>Aspergillaceae</taxon>
        <taxon>Aspergillus</taxon>
        <taxon>Aspergillus subgen. Circumdati</taxon>
    </lineage>
</organism>
<keyword evidence="2" id="KW-1185">Reference proteome</keyword>
<dbReference type="AlphaFoldDB" id="A0A2I1D6M4"/>